<dbReference type="Pfam" id="PF00501">
    <property type="entry name" value="AMP-binding"/>
    <property type="match status" value="1"/>
</dbReference>
<keyword evidence="2" id="KW-0067">ATP-binding</keyword>
<dbReference type="GO" id="GO:0004467">
    <property type="term" value="F:long-chain fatty acid-CoA ligase activity"/>
    <property type="evidence" value="ECO:0007669"/>
    <property type="project" value="UniProtKB-EC"/>
</dbReference>
<evidence type="ECO:0000256" key="3">
    <source>
        <dbReference type="ARBA" id="ARBA00024484"/>
    </source>
</evidence>
<dbReference type="PANTHER" id="PTHR43272:SF33">
    <property type="entry name" value="AMP-BINDING DOMAIN-CONTAINING PROTEIN-RELATED"/>
    <property type="match status" value="1"/>
</dbReference>
<proteinExistence type="predicted"/>
<dbReference type="Gene3D" id="3.40.50.12780">
    <property type="entry name" value="N-terminal domain of ligase-like"/>
    <property type="match status" value="1"/>
</dbReference>
<dbReference type="InterPro" id="IPR042099">
    <property type="entry name" value="ANL_N_sf"/>
</dbReference>
<dbReference type="InterPro" id="IPR000873">
    <property type="entry name" value="AMP-dep_synth/lig_dom"/>
</dbReference>
<evidence type="ECO:0000259" key="4">
    <source>
        <dbReference type="Pfam" id="PF00501"/>
    </source>
</evidence>
<evidence type="ECO:0000313" key="5">
    <source>
        <dbReference type="EMBL" id="MBC8529266.1"/>
    </source>
</evidence>
<keyword evidence="1" id="KW-0547">Nucleotide-binding</keyword>
<dbReference type="InterPro" id="IPR045851">
    <property type="entry name" value="AMP-bd_C_sf"/>
</dbReference>
<name>A0A926HNL2_9FIRM</name>
<dbReference type="SUPFAM" id="SSF56801">
    <property type="entry name" value="Acetyl-CoA synthetase-like"/>
    <property type="match status" value="1"/>
</dbReference>
<comment type="catalytic activity">
    <reaction evidence="3">
        <text>a long-chain fatty acid + ATP + CoA = a long-chain fatty acyl-CoA + AMP + diphosphate</text>
        <dbReference type="Rhea" id="RHEA:15421"/>
        <dbReference type="ChEBI" id="CHEBI:30616"/>
        <dbReference type="ChEBI" id="CHEBI:33019"/>
        <dbReference type="ChEBI" id="CHEBI:57287"/>
        <dbReference type="ChEBI" id="CHEBI:57560"/>
        <dbReference type="ChEBI" id="CHEBI:83139"/>
        <dbReference type="ChEBI" id="CHEBI:456215"/>
        <dbReference type="EC" id="6.2.1.3"/>
    </reaction>
    <physiologicalReaction direction="left-to-right" evidence="3">
        <dbReference type="Rhea" id="RHEA:15422"/>
    </physiologicalReaction>
</comment>
<dbReference type="GO" id="GO:0016020">
    <property type="term" value="C:membrane"/>
    <property type="evidence" value="ECO:0007669"/>
    <property type="project" value="TreeGrafter"/>
</dbReference>
<dbReference type="GO" id="GO:0005524">
    <property type="term" value="F:ATP binding"/>
    <property type="evidence" value="ECO:0007669"/>
    <property type="project" value="UniProtKB-KW"/>
</dbReference>
<organism evidence="5 6">
    <name type="scientific">Luoshenia tenuis</name>
    <dbReference type="NCBI Taxonomy" id="2763654"/>
    <lineage>
        <taxon>Bacteria</taxon>
        <taxon>Bacillati</taxon>
        <taxon>Bacillota</taxon>
        <taxon>Clostridia</taxon>
        <taxon>Christensenellales</taxon>
        <taxon>Christensenellaceae</taxon>
        <taxon>Luoshenia</taxon>
    </lineage>
</organism>
<dbReference type="Pfam" id="PF23562">
    <property type="entry name" value="AMP-binding_C_3"/>
    <property type="match status" value="1"/>
</dbReference>
<keyword evidence="6" id="KW-1185">Reference proteome</keyword>
<dbReference type="EMBL" id="JACRSO010000003">
    <property type="protein sequence ID" value="MBC8529266.1"/>
    <property type="molecule type" value="Genomic_DNA"/>
</dbReference>
<accession>A0A926HNL2</accession>
<dbReference type="RefSeq" id="WP_249285141.1">
    <property type="nucleotide sequence ID" value="NZ_JACRSO010000003.1"/>
</dbReference>
<dbReference type="InterPro" id="IPR020845">
    <property type="entry name" value="AMP-binding_CS"/>
</dbReference>
<evidence type="ECO:0000313" key="6">
    <source>
        <dbReference type="Proteomes" id="UP000654279"/>
    </source>
</evidence>
<sequence length="549" mass="60744">MKNYPLYPAKYYDTFPDFIAGLEREYADRPAVSYFNRRKEETCFTFGEFVKHVRGLQEMLAELDLAGRHIAIAGENSYDWLVAFVAIAGCGGVAVCIDAEQSDETIHQMAKMADVEAIFVSEPYIDICKPLLGKDGPVKQMFVLNAKEAGSYQSLQALAQEGASKLDNGPGRAFKVDPDQGAEIAFTSGTTSLSKPVMLSHRNILHNIADSIAYVDLGRKIFTALPFYHTYGLTCTALGALARGAHLYINGDLKTAMRDLQLAQPDSMLTVPLMLEAIHNQIWLSAEKAGKAEGLRKLMSVSRVCRKMGLPWRSSKLDEIREKAVGRLKIVVSGGAHLDSEIADEFALLGLTMLQGYGITECSPLIAVNRNEAFNTGSVGYVMPGCEVKIEQEEIWVRGVNVMKGYYNNPQQTAEVMEGEWFKTGDLGYLDKDGHLFITGRKKNLVVFKNGNKVSPEKIEEMIHKIPLVKDVLVYGAASGASADDVKLAASIYPDPERAQGLSSYEILEQLQSRIDQINATLPLYQQVQMVNIREQPFAKTGTQKIKRY</sequence>
<dbReference type="Gene3D" id="3.30.300.30">
    <property type="match status" value="1"/>
</dbReference>
<reference evidence="5" key="1">
    <citation type="submission" date="2020-08" db="EMBL/GenBank/DDBJ databases">
        <title>Genome public.</title>
        <authorList>
            <person name="Liu C."/>
            <person name="Sun Q."/>
        </authorList>
    </citation>
    <scope>NUCLEOTIDE SEQUENCE</scope>
    <source>
        <strain evidence="5">NSJ-44</strain>
    </source>
</reference>
<evidence type="ECO:0000256" key="1">
    <source>
        <dbReference type="ARBA" id="ARBA00022741"/>
    </source>
</evidence>
<evidence type="ECO:0000256" key="2">
    <source>
        <dbReference type="ARBA" id="ARBA00022840"/>
    </source>
</evidence>
<comment type="caution">
    <text evidence="5">The sequence shown here is derived from an EMBL/GenBank/DDBJ whole genome shotgun (WGS) entry which is preliminary data.</text>
</comment>
<gene>
    <name evidence="5" type="ORF">H8699_07490</name>
</gene>
<dbReference type="PROSITE" id="PS00455">
    <property type="entry name" value="AMP_BINDING"/>
    <property type="match status" value="1"/>
</dbReference>
<dbReference type="PANTHER" id="PTHR43272">
    <property type="entry name" value="LONG-CHAIN-FATTY-ACID--COA LIGASE"/>
    <property type="match status" value="1"/>
</dbReference>
<protein>
    <submittedName>
        <fullName evidence="5">AMP-binding protein</fullName>
    </submittedName>
</protein>
<dbReference type="AlphaFoldDB" id="A0A926HNL2"/>
<dbReference type="Proteomes" id="UP000654279">
    <property type="component" value="Unassembled WGS sequence"/>
</dbReference>
<feature type="domain" description="AMP-dependent synthetase/ligase" evidence="4">
    <location>
        <begin position="25"/>
        <end position="407"/>
    </location>
</feature>